<dbReference type="EMBL" id="JBHSUS010000001">
    <property type="protein sequence ID" value="MFC6440764.1"/>
    <property type="molecule type" value="Genomic_DNA"/>
</dbReference>
<feature type="signal peptide" evidence="1">
    <location>
        <begin position="1"/>
        <end position="20"/>
    </location>
</feature>
<accession>A0ABW1XQ10</accession>
<sequence length="475" mass="52960">MSAYRLYPTLATLFLLTACSGGSDPSVTPPSQSKAKLAGKVIDGYVSGATVWIDLNNNGTRDASEPSVVSGSAGNYAFELTDSQRQCAQYATLYVDVPVGAIDEDLGEVTEAYQMVRPPVLDAITDDSLLHISPLTTVLWQGIRESFGREEISDCNALLADQAKRNEIKSVMQQSIDQLVSFYNMSEAVIFADFIADANSEAKTKAQDIVKGLQQSFALTKILSEDYPSAQEVRVVHYFGTHAHYTDDHDAHWFRKVLVSEGDSYLSRDDLVSQDLSDVITPVYYRDVIDSVWAEGQLFETRDVIYRGVQQGYQCSLDERVEVQSNGVTYSLSNLAYNSTYVAEVDACGEISEDASSRAYTATYEDAGRTYFADMRQHQVSFSLLTNWVSLVDKAAELDLADLIAELSATGYGFNEQVTIPTTSWYKRQYWYEGNTYFQIDYDQDGNWTKYTRFADGTHTDECSYDQGASWQACQ</sequence>
<gene>
    <name evidence="2" type="ORF">ACFP85_11480</name>
</gene>
<keyword evidence="1" id="KW-0732">Signal</keyword>
<evidence type="ECO:0008006" key="4">
    <source>
        <dbReference type="Google" id="ProtNLM"/>
    </source>
</evidence>
<dbReference type="PROSITE" id="PS51257">
    <property type="entry name" value="PROKAR_LIPOPROTEIN"/>
    <property type="match status" value="1"/>
</dbReference>
<evidence type="ECO:0000256" key="1">
    <source>
        <dbReference type="SAM" id="SignalP"/>
    </source>
</evidence>
<reference evidence="3" key="1">
    <citation type="journal article" date="2019" name="Int. J. Syst. Evol. Microbiol.">
        <title>The Global Catalogue of Microorganisms (GCM) 10K type strain sequencing project: providing services to taxonomists for standard genome sequencing and annotation.</title>
        <authorList>
            <consortium name="The Broad Institute Genomics Platform"/>
            <consortium name="The Broad Institute Genome Sequencing Center for Infectious Disease"/>
            <person name="Wu L."/>
            <person name="Ma J."/>
        </authorList>
    </citation>
    <scope>NUCLEOTIDE SEQUENCE [LARGE SCALE GENOMIC DNA]</scope>
    <source>
        <strain evidence="3">CGMCC 1.16031</strain>
    </source>
</reference>
<dbReference type="Proteomes" id="UP001596364">
    <property type="component" value="Unassembled WGS sequence"/>
</dbReference>
<dbReference type="SUPFAM" id="SSF117074">
    <property type="entry name" value="Hypothetical protein PA1324"/>
    <property type="match status" value="1"/>
</dbReference>
<evidence type="ECO:0000313" key="2">
    <source>
        <dbReference type="EMBL" id="MFC6440764.1"/>
    </source>
</evidence>
<name>A0ABW1XQ10_9ALTE</name>
<dbReference type="RefSeq" id="WP_131259778.1">
    <property type="nucleotide sequence ID" value="NZ_JBHSUS010000001.1"/>
</dbReference>
<keyword evidence="3" id="KW-1185">Reference proteome</keyword>
<comment type="caution">
    <text evidence="2">The sequence shown here is derived from an EMBL/GenBank/DDBJ whole genome shotgun (WGS) entry which is preliminary data.</text>
</comment>
<organism evidence="2 3">
    <name type="scientific">Pseudobowmanella zhangzhouensis</name>
    <dbReference type="NCBI Taxonomy" id="1537679"/>
    <lineage>
        <taxon>Bacteria</taxon>
        <taxon>Pseudomonadati</taxon>
        <taxon>Pseudomonadota</taxon>
        <taxon>Gammaproteobacteria</taxon>
        <taxon>Alteromonadales</taxon>
        <taxon>Alteromonadaceae</taxon>
    </lineage>
</organism>
<protein>
    <recommendedName>
        <fullName evidence="4">Fibronectin type-III domain-containing protein</fullName>
    </recommendedName>
</protein>
<evidence type="ECO:0000313" key="3">
    <source>
        <dbReference type="Proteomes" id="UP001596364"/>
    </source>
</evidence>
<proteinExistence type="predicted"/>
<feature type="chain" id="PRO_5046321697" description="Fibronectin type-III domain-containing protein" evidence="1">
    <location>
        <begin position="21"/>
        <end position="475"/>
    </location>
</feature>